<accession>A0ABR4PXJ8</accession>
<dbReference type="EMBL" id="JBFCZG010000001">
    <property type="protein sequence ID" value="KAL3428085.1"/>
    <property type="molecule type" value="Genomic_DNA"/>
</dbReference>
<keyword evidence="2" id="KW-0812">Transmembrane</keyword>
<feature type="region of interest" description="Disordered" evidence="1">
    <location>
        <begin position="681"/>
        <end position="725"/>
    </location>
</feature>
<name>A0ABR4PXJ8_9HELO</name>
<dbReference type="Proteomes" id="UP001629113">
    <property type="component" value="Unassembled WGS sequence"/>
</dbReference>
<protein>
    <submittedName>
        <fullName evidence="3">Uncharacterized protein</fullName>
    </submittedName>
</protein>
<reference evidence="3 4" key="1">
    <citation type="submission" date="2024-06" db="EMBL/GenBank/DDBJ databases">
        <title>Complete genome of Phlyctema vagabunda strain 19-DSS-EL-015.</title>
        <authorList>
            <person name="Fiorenzani C."/>
        </authorList>
    </citation>
    <scope>NUCLEOTIDE SEQUENCE [LARGE SCALE GENOMIC DNA]</scope>
    <source>
        <strain evidence="3 4">19-DSS-EL-015</strain>
    </source>
</reference>
<organism evidence="3 4">
    <name type="scientific">Phlyctema vagabunda</name>
    <dbReference type="NCBI Taxonomy" id="108571"/>
    <lineage>
        <taxon>Eukaryota</taxon>
        <taxon>Fungi</taxon>
        <taxon>Dikarya</taxon>
        <taxon>Ascomycota</taxon>
        <taxon>Pezizomycotina</taxon>
        <taxon>Leotiomycetes</taxon>
        <taxon>Helotiales</taxon>
        <taxon>Dermateaceae</taxon>
        <taxon>Phlyctema</taxon>
    </lineage>
</organism>
<proteinExistence type="predicted"/>
<comment type="caution">
    <text evidence="3">The sequence shown here is derived from an EMBL/GenBank/DDBJ whole genome shotgun (WGS) entry which is preliminary data.</text>
</comment>
<sequence>MRLLHTSRSTSTFATAAEDIASPTRPDGYRRYWTHCVIISCWSIVIIAYLVVLNSAYQHTDHFGGKPASDKQILAYDILVFVRTLLSTMHIPIMTGVLMSVVPWTMMEVSSKNPSLYSRLVSTALPRKTRLPELFYLSDATWGSAPGWFTGLSSGIKVRAISWPWIHLSTVVLVSYLGFPLLSLAYRIDGENNFVEKDISVPGKLGYAEPSIVGRVALTYFSRGRCTYCQNVEVSSMGGADIVLYQPPKPEMFLNSYYLTSPFNDGGALITSRLGSNVQVETVGVQIESSTAIYGVQNRTLHNLYQHNSMSNKTGDLNFDSFFDASNLGASDSSKAILSALRCSDSCSGDEICHEQKSNKTLFETYLVQNSSGDYRTFVQTTKTYTGALLSCVKISPIEGSPMKAMASVNLAVEGPGNYTKIATCNVTVIYAQRTVNEAARTYIEPQNIEKGPPENQDKDALSPAQLLNISSSAFTTVFHKDLSNSSLPIFTDGLIWIPLYSTERFSDQYDEGLTLEDWTGYLYSSGPNSRALAISGTFTENMLIWPIQEAITTEGFFRNVTRSAIVPGTVMYLRHGRVPVELAIFLLVLPIVWTLILAILSTKDRRWTERLDSFSMFKLGSDYGGLLKEHKLSSLEETSKVLGKLSGVVLVTPEDGKAELKPSTRVRESAWETELAVMASYKQEQHEKNRKSSSGMSKDDLAETQDQGSSHALLLESDISETQR</sequence>
<feature type="transmembrane region" description="Helical" evidence="2">
    <location>
        <begin position="583"/>
        <end position="601"/>
    </location>
</feature>
<keyword evidence="2" id="KW-1133">Transmembrane helix</keyword>
<evidence type="ECO:0000313" key="3">
    <source>
        <dbReference type="EMBL" id="KAL3428085.1"/>
    </source>
</evidence>
<gene>
    <name evidence="3" type="ORF">PVAG01_01594</name>
</gene>
<evidence type="ECO:0000256" key="1">
    <source>
        <dbReference type="SAM" id="MobiDB-lite"/>
    </source>
</evidence>
<evidence type="ECO:0000256" key="2">
    <source>
        <dbReference type="SAM" id="Phobius"/>
    </source>
</evidence>
<feature type="transmembrane region" description="Helical" evidence="2">
    <location>
        <begin position="73"/>
        <end position="102"/>
    </location>
</feature>
<keyword evidence="4" id="KW-1185">Reference proteome</keyword>
<evidence type="ECO:0000313" key="4">
    <source>
        <dbReference type="Proteomes" id="UP001629113"/>
    </source>
</evidence>
<feature type="transmembrane region" description="Helical" evidence="2">
    <location>
        <begin position="165"/>
        <end position="186"/>
    </location>
</feature>
<feature type="transmembrane region" description="Helical" evidence="2">
    <location>
        <begin position="32"/>
        <end position="53"/>
    </location>
</feature>
<keyword evidence="2" id="KW-0472">Membrane</keyword>